<organism evidence="1 2">
    <name type="scientific">Glaciibacter psychrotolerans</name>
    <dbReference type="NCBI Taxonomy" id="670054"/>
    <lineage>
        <taxon>Bacteria</taxon>
        <taxon>Bacillati</taxon>
        <taxon>Actinomycetota</taxon>
        <taxon>Actinomycetes</taxon>
        <taxon>Micrococcales</taxon>
        <taxon>Microbacteriaceae</taxon>
        <taxon>Glaciibacter</taxon>
    </lineage>
</organism>
<evidence type="ECO:0000313" key="1">
    <source>
        <dbReference type="EMBL" id="NYJ19157.1"/>
    </source>
</evidence>
<dbReference type="AlphaFoldDB" id="A0A7Z0EE01"/>
<evidence type="ECO:0000313" key="2">
    <source>
        <dbReference type="Proteomes" id="UP000537260"/>
    </source>
</evidence>
<reference evidence="1 2" key="1">
    <citation type="submission" date="2020-07" db="EMBL/GenBank/DDBJ databases">
        <title>Sequencing the genomes of 1000 actinobacteria strains.</title>
        <authorList>
            <person name="Klenk H.-P."/>
        </authorList>
    </citation>
    <scope>NUCLEOTIDE SEQUENCE [LARGE SCALE GENOMIC DNA]</scope>
    <source>
        <strain evidence="1 2">LI1</strain>
    </source>
</reference>
<proteinExistence type="predicted"/>
<name>A0A7Z0EE01_9MICO</name>
<dbReference type="EMBL" id="JACCFM010000001">
    <property type="protein sequence ID" value="NYJ19157.1"/>
    <property type="molecule type" value="Genomic_DNA"/>
</dbReference>
<sequence length="86" mass="9887">MSGFYARSKPTYTPALRDRVLITQRVHGREPGEPLDGWIVALNADMVTISATPDDDGRDDYDRNTFMRASFVRDRYTSIEPFERTT</sequence>
<accession>A0A7Z0EE01</accession>
<gene>
    <name evidence="1" type="ORF">HNR05_000948</name>
</gene>
<protein>
    <submittedName>
        <fullName evidence="1">Uncharacterized protein</fullName>
    </submittedName>
</protein>
<dbReference type="RefSeq" id="WP_179577965.1">
    <property type="nucleotide sequence ID" value="NZ_JACCFM010000001.1"/>
</dbReference>
<comment type="caution">
    <text evidence="1">The sequence shown here is derived from an EMBL/GenBank/DDBJ whole genome shotgun (WGS) entry which is preliminary data.</text>
</comment>
<keyword evidence="2" id="KW-1185">Reference proteome</keyword>
<dbReference type="Proteomes" id="UP000537260">
    <property type="component" value="Unassembled WGS sequence"/>
</dbReference>